<dbReference type="Gene3D" id="1.10.10.10">
    <property type="entry name" value="Winged helix-like DNA-binding domain superfamily/Winged helix DNA-binding domain"/>
    <property type="match status" value="1"/>
</dbReference>
<dbReference type="CDD" id="cd07377">
    <property type="entry name" value="WHTH_GntR"/>
    <property type="match status" value="1"/>
</dbReference>
<keyword evidence="3" id="KW-0805">Transcription regulation</keyword>
<keyword evidence="2" id="KW-0663">Pyridoxal phosphate</keyword>
<comment type="similarity">
    <text evidence="1">In the C-terminal section; belongs to the class-I pyridoxal-phosphate-dependent aminotransferase family.</text>
</comment>
<comment type="caution">
    <text evidence="7">The sequence shown here is derived from an EMBL/GenBank/DDBJ whole genome shotgun (WGS) entry which is preliminary data.</text>
</comment>
<dbReference type="InterPro" id="IPR051446">
    <property type="entry name" value="HTH_trans_reg/aminotransferase"/>
</dbReference>
<evidence type="ECO:0000313" key="8">
    <source>
        <dbReference type="Proteomes" id="UP000191418"/>
    </source>
</evidence>
<dbReference type="Proteomes" id="UP000191418">
    <property type="component" value="Unassembled WGS sequence"/>
</dbReference>
<sequence length="495" mass="55183">MKHALASLNLSLNFSEPRLSQQLVEQIKTAVQSGRLNTGDKLPASRALALSLGVSRSTTLNAYEQLIAEGVLYSEAKRGVFVAQNVSFAHTAVKLPNVVSEPEPVLRFDSGVDATVFPAKEWARSMRRSWLKPDLKLLQGGYPTGFPALKVALADYLYRVRGLVCSPEQIVITAGNRDALIILQHTLARIAPQAQWWLEAPCYPPMQSVLADKAQGLHYLQVDQEGACLPALSAAPYGQVAITTPNRQYPLGISMSSARRQLWLQALQHSETPLWLIEDDYDNEFIYQGRSGLPLMQADLSERVFFLGSFSKVLFRGLRLGFIVAPKSQVSQLCASQKALGASASLPMQPVVTDFMLQGSFDRHLNRMRRHYRLRRDYLLSLLEQNLTPWFDWQKPTGGMHIILRFKAELLAQTTGQLLDQQIARQLEQIRVSGAKIQLSVLSAHYPAQNATAVDFQIGQGFVLGFSATDERNMLLLIEQLKQVMLNLRLECTGV</sequence>
<evidence type="ECO:0000256" key="2">
    <source>
        <dbReference type="ARBA" id="ARBA00022898"/>
    </source>
</evidence>
<proteinExistence type="inferred from homology"/>
<dbReference type="EMBL" id="MTSM01000009">
    <property type="protein sequence ID" value="OPX55503.1"/>
    <property type="molecule type" value="Genomic_DNA"/>
</dbReference>
<feature type="domain" description="HTH gntR-type" evidence="6">
    <location>
        <begin position="17"/>
        <end position="85"/>
    </location>
</feature>
<evidence type="ECO:0000313" key="7">
    <source>
        <dbReference type="EMBL" id="OPX55503.1"/>
    </source>
</evidence>
<dbReference type="InterPro" id="IPR004839">
    <property type="entry name" value="Aminotransferase_I/II_large"/>
</dbReference>
<gene>
    <name evidence="7" type="ORF">BTE48_08955</name>
</gene>
<protein>
    <recommendedName>
        <fullName evidence="6">HTH gntR-type domain-containing protein</fullName>
    </recommendedName>
</protein>
<dbReference type="InterPro" id="IPR015421">
    <property type="entry name" value="PyrdxlP-dep_Trfase_major"/>
</dbReference>
<dbReference type="InterPro" id="IPR015424">
    <property type="entry name" value="PyrdxlP-dep_Trfase"/>
</dbReference>
<evidence type="ECO:0000256" key="1">
    <source>
        <dbReference type="ARBA" id="ARBA00005384"/>
    </source>
</evidence>
<dbReference type="PRINTS" id="PR00035">
    <property type="entry name" value="HTHGNTR"/>
</dbReference>
<dbReference type="PANTHER" id="PTHR46577:SF1">
    <property type="entry name" value="HTH-TYPE TRANSCRIPTIONAL REGULATORY PROTEIN GABR"/>
    <property type="match status" value="1"/>
</dbReference>
<dbReference type="SMART" id="SM00345">
    <property type="entry name" value="HTH_GNTR"/>
    <property type="match status" value="1"/>
</dbReference>
<reference evidence="7 8" key="1">
    <citation type="submission" date="2017-01" db="EMBL/GenBank/DDBJ databases">
        <title>Genome Sequencing of a Marine Spirillum, Oceanospirillum multiglobuliferum ATCC 33336, from Japan.</title>
        <authorList>
            <person name="Carney J.G."/>
            <person name="Trachtenberg A.M."/>
            <person name="Rheaume B.A."/>
            <person name="Linnane J.D."/>
            <person name="Pitts N.L."/>
            <person name="Mykles D.L."/>
            <person name="Maclea K.S."/>
        </authorList>
    </citation>
    <scope>NUCLEOTIDE SEQUENCE [LARGE SCALE GENOMIC DNA]</scope>
    <source>
        <strain evidence="7 8">ATCC 33336</strain>
    </source>
</reference>
<dbReference type="GO" id="GO:0030170">
    <property type="term" value="F:pyridoxal phosphate binding"/>
    <property type="evidence" value="ECO:0007669"/>
    <property type="project" value="InterPro"/>
</dbReference>
<organism evidence="7 8">
    <name type="scientific">Oceanospirillum multiglobuliferum</name>
    <dbReference type="NCBI Taxonomy" id="64969"/>
    <lineage>
        <taxon>Bacteria</taxon>
        <taxon>Pseudomonadati</taxon>
        <taxon>Pseudomonadota</taxon>
        <taxon>Gammaproteobacteria</taxon>
        <taxon>Oceanospirillales</taxon>
        <taxon>Oceanospirillaceae</taxon>
        <taxon>Oceanospirillum</taxon>
    </lineage>
</organism>
<dbReference type="Pfam" id="PF00392">
    <property type="entry name" value="GntR"/>
    <property type="match status" value="1"/>
</dbReference>
<dbReference type="AlphaFoldDB" id="A0A1T4Q3I2"/>
<dbReference type="PANTHER" id="PTHR46577">
    <property type="entry name" value="HTH-TYPE TRANSCRIPTIONAL REGULATORY PROTEIN GABR"/>
    <property type="match status" value="1"/>
</dbReference>
<evidence type="ECO:0000256" key="5">
    <source>
        <dbReference type="ARBA" id="ARBA00023163"/>
    </source>
</evidence>
<keyword evidence="4" id="KW-0238">DNA-binding</keyword>
<dbReference type="Gene3D" id="3.40.640.10">
    <property type="entry name" value="Type I PLP-dependent aspartate aminotransferase-like (Major domain)"/>
    <property type="match status" value="1"/>
</dbReference>
<keyword evidence="5" id="KW-0804">Transcription</keyword>
<dbReference type="InterPro" id="IPR000524">
    <property type="entry name" value="Tscrpt_reg_HTH_GntR"/>
</dbReference>
<dbReference type="STRING" id="64969.SAMN02745127_01747"/>
<dbReference type="GO" id="GO:0003700">
    <property type="term" value="F:DNA-binding transcription factor activity"/>
    <property type="evidence" value="ECO:0007669"/>
    <property type="project" value="InterPro"/>
</dbReference>
<dbReference type="OrthoDB" id="9808770at2"/>
<dbReference type="Pfam" id="PF00155">
    <property type="entry name" value="Aminotran_1_2"/>
    <property type="match status" value="1"/>
</dbReference>
<keyword evidence="8" id="KW-1185">Reference proteome</keyword>
<dbReference type="InterPro" id="IPR036390">
    <property type="entry name" value="WH_DNA-bd_sf"/>
</dbReference>
<dbReference type="PROSITE" id="PS50949">
    <property type="entry name" value="HTH_GNTR"/>
    <property type="match status" value="1"/>
</dbReference>
<dbReference type="CDD" id="cd00609">
    <property type="entry name" value="AAT_like"/>
    <property type="match status" value="1"/>
</dbReference>
<dbReference type="InterPro" id="IPR036388">
    <property type="entry name" value="WH-like_DNA-bd_sf"/>
</dbReference>
<evidence type="ECO:0000259" key="6">
    <source>
        <dbReference type="PROSITE" id="PS50949"/>
    </source>
</evidence>
<dbReference type="GO" id="GO:0003677">
    <property type="term" value="F:DNA binding"/>
    <property type="evidence" value="ECO:0007669"/>
    <property type="project" value="UniProtKB-KW"/>
</dbReference>
<evidence type="ECO:0000256" key="3">
    <source>
        <dbReference type="ARBA" id="ARBA00023015"/>
    </source>
</evidence>
<evidence type="ECO:0000256" key="4">
    <source>
        <dbReference type="ARBA" id="ARBA00023125"/>
    </source>
</evidence>
<dbReference type="SUPFAM" id="SSF46785">
    <property type="entry name" value="Winged helix' DNA-binding domain"/>
    <property type="match status" value="1"/>
</dbReference>
<dbReference type="SUPFAM" id="SSF53383">
    <property type="entry name" value="PLP-dependent transferases"/>
    <property type="match status" value="1"/>
</dbReference>
<dbReference type="RefSeq" id="WP_078745346.1">
    <property type="nucleotide sequence ID" value="NZ_FUXG01000010.1"/>
</dbReference>
<accession>A0A1T4Q3I2</accession>
<name>A0A1T4Q3I2_9GAMM</name>